<accession>A0A6G1LHE7</accession>
<name>A0A6G1LHE7_9PEZI</name>
<keyword evidence="2" id="KW-0732">Signal</keyword>
<sequence>MTQEMHMAFCLIIMVFRAAIPRPDSDGLKPPASPSMHILIALKSALNYQTNKQQTPHISCDSDRDRGSVTWSTGPEGRLSNLGWAYKRAAITDQIVPRPIYRRSIPDKNIDRARVANLAMST</sequence>
<feature type="region of interest" description="Disordered" evidence="1">
    <location>
        <begin position="53"/>
        <end position="72"/>
    </location>
</feature>
<evidence type="ECO:0000313" key="3">
    <source>
        <dbReference type="EMBL" id="KAF2771584.1"/>
    </source>
</evidence>
<feature type="signal peptide" evidence="2">
    <location>
        <begin position="1"/>
        <end position="21"/>
    </location>
</feature>
<evidence type="ECO:0000256" key="2">
    <source>
        <dbReference type="SAM" id="SignalP"/>
    </source>
</evidence>
<proteinExistence type="predicted"/>
<dbReference type="AlphaFoldDB" id="A0A6G1LHE7"/>
<evidence type="ECO:0000313" key="4">
    <source>
        <dbReference type="Proteomes" id="UP000799436"/>
    </source>
</evidence>
<evidence type="ECO:0000256" key="1">
    <source>
        <dbReference type="SAM" id="MobiDB-lite"/>
    </source>
</evidence>
<dbReference type="EMBL" id="ML995819">
    <property type="protein sequence ID" value="KAF2771584.1"/>
    <property type="molecule type" value="Genomic_DNA"/>
</dbReference>
<reference evidence="3" key="1">
    <citation type="journal article" date="2020" name="Stud. Mycol.">
        <title>101 Dothideomycetes genomes: a test case for predicting lifestyles and emergence of pathogens.</title>
        <authorList>
            <person name="Haridas S."/>
            <person name="Albert R."/>
            <person name="Binder M."/>
            <person name="Bloem J."/>
            <person name="Labutti K."/>
            <person name="Salamov A."/>
            <person name="Andreopoulos B."/>
            <person name="Baker S."/>
            <person name="Barry K."/>
            <person name="Bills G."/>
            <person name="Bluhm B."/>
            <person name="Cannon C."/>
            <person name="Castanera R."/>
            <person name="Culley D."/>
            <person name="Daum C."/>
            <person name="Ezra D."/>
            <person name="Gonzalez J."/>
            <person name="Henrissat B."/>
            <person name="Kuo A."/>
            <person name="Liang C."/>
            <person name="Lipzen A."/>
            <person name="Lutzoni F."/>
            <person name="Magnuson J."/>
            <person name="Mondo S."/>
            <person name="Nolan M."/>
            <person name="Ohm R."/>
            <person name="Pangilinan J."/>
            <person name="Park H.-J."/>
            <person name="Ramirez L."/>
            <person name="Alfaro M."/>
            <person name="Sun H."/>
            <person name="Tritt A."/>
            <person name="Yoshinaga Y."/>
            <person name="Zwiers L.-H."/>
            <person name="Turgeon B."/>
            <person name="Goodwin S."/>
            <person name="Spatafora J."/>
            <person name="Crous P."/>
            <person name="Grigoriev I."/>
        </authorList>
    </citation>
    <scope>NUCLEOTIDE SEQUENCE</scope>
    <source>
        <strain evidence="3">CBS 116005</strain>
    </source>
</reference>
<organism evidence="3 4">
    <name type="scientific">Teratosphaeria nubilosa</name>
    <dbReference type="NCBI Taxonomy" id="161662"/>
    <lineage>
        <taxon>Eukaryota</taxon>
        <taxon>Fungi</taxon>
        <taxon>Dikarya</taxon>
        <taxon>Ascomycota</taxon>
        <taxon>Pezizomycotina</taxon>
        <taxon>Dothideomycetes</taxon>
        <taxon>Dothideomycetidae</taxon>
        <taxon>Mycosphaerellales</taxon>
        <taxon>Teratosphaeriaceae</taxon>
        <taxon>Teratosphaeria</taxon>
    </lineage>
</organism>
<dbReference type="Proteomes" id="UP000799436">
    <property type="component" value="Unassembled WGS sequence"/>
</dbReference>
<gene>
    <name evidence="3" type="ORF">EJ03DRAFT_31807</name>
</gene>
<evidence type="ECO:0008006" key="5">
    <source>
        <dbReference type="Google" id="ProtNLM"/>
    </source>
</evidence>
<keyword evidence="4" id="KW-1185">Reference proteome</keyword>
<protein>
    <recommendedName>
        <fullName evidence="5">Secreted protein</fullName>
    </recommendedName>
</protein>
<feature type="chain" id="PRO_5026033493" description="Secreted protein" evidence="2">
    <location>
        <begin position="22"/>
        <end position="122"/>
    </location>
</feature>